<dbReference type="Proteomes" id="UP000181942">
    <property type="component" value="Unassembled WGS sequence"/>
</dbReference>
<dbReference type="Pfam" id="PF08241">
    <property type="entry name" value="Methyltransf_11"/>
    <property type="match status" value="1"/>
</dbReference>
<accession>A0A1I2VMJ7</accession>
<feature type="domain" description="Methyltransferase type 11" evidence="1">
    <location>
        <begin position="98"/>
        <end position="142"/>
    </location>
</feature>
<dbReference type="EMBL" id="FONR01000032">
    <property type="protein sequence ID" value="SFG89639.1"/>
    <property type="molecule type" value="Genomic_DNA"/>
</dbReference>
<evidence type="ECO:0000313" key="2">
    <source>
        <dbReference type="EMBL" id="SFG89639.1"/>
    </source>
</evidence>
<keyword evidence="2" id="KW-0808">Transferase</keyword>
<dbReference type="AlphaFoldDB" id="A0A1I2VMJ7"/>
<name>A0A1I2VMJ7_9ACTN</name>
<dbReference type="SUPFAM" id="SSF53335">
    <property type="entry name" value="S-adenosyl-L-methionine-dependent methyltransferases"/>
    <property type="match status" value="1"/>
</dbReference>
<keyword evidence="2" id="KW-0489">Methyltransferase</keyword>
<proteinExistence type="predicted"/>
<dbReference type="InterPro" id="IPR029063">
    <property type="entry name" value="SAM-dependent_MTases_sf"/>
</dbReference>
<dbReference type="InterPro" id="IPR013216">
    <property type="entry name" value="Methyltransf_11"/>
</dbReference>
<evidence type="ECO:0000313" key="3">
    <source>
        <dbReference type="Proteomes" id="UP000181942"/>
    </source>
</evidence>
<gene>
    <name evidence="2" type="ORF">SAMN02787118_13241</name>
</gene>
<dbReference type="Gene3D" id="3.40.50.150">
    <property type="entry name" value="Vaccinia Virus protein VP39"/>
    <property type="match status" value="1"/>
</dbReference>
<organism evidence="2 3">
    <name type="scientific">Streptomyces mirabilis</name>
    <dbReference type="NCBI Taxonomy" id="68239"/>
    <lineage>
        <taxon>Bacteria</taxon>
        <taxon>Bacillati</taxon>
        <taxon>Actinomycetota</taxon>
        <taxon>Actinomycetes</taxon>
        <taxon>Kitasatosporales</taxon>
        <taxon>Streptomycetaceae</taxon>
        <taxon>Streptomyces</taxon>
    </lineage>
</organism>
<reference evidence="2 3" key="1">
    <citation type="submission" date="2016-10" db="EMBL/GenBank/DDBJ databases">
        <authorList>
            <person name="de Groot N.N."/>
        </authorList>
    </citation>
    <scope>NUCLEOTIDE SEQUENCE [LARGE SCALE GENOMIC DNA]</scope>
    <source>
        <strain evidence="2 3">OK461</strain>
    </source>
</reference>
<dbReference type="GO" id="GO:0032259">
    <property type="term" value="P:methylation"/>
    <property type="evidence" value="ECO:0007669"/>
    <property type="project" value="UniProtKB-KW"/>
</dbReference>
<protein>
    <submittedName>
        <fullName evidence="2">Methyltransferase domain-containing protein</fullName>
    </submittedName>
</protein>
<evidence type="ECO:0000259" key="1">
    <source>
        <dbReference type="Pfam" id="PF08241"/>
    </source>
</evidence>
<sequence length="248" mass="28251">MTPQQNIETASPDQVMEQITRLLREQATTHGLARALRATVKELETHRTHRASQKAWPNGRIDGTPRKVQIGGGAHQIAGFFNIDAIPPADLLWDVREGIPLHDATVDELFSEHFLEHIDYPRSAKHYAREAHRVLAPGGRLITGVPDAAFVLAQYPAGTTDSDEMIRKWYGKRDCLDDINTHLDLINYVFRDQDDDPTYNPHYWAYDHDKLVQLFTEAGFTTVEPWNFDPQIANPKRQWGSVYVIATK</sequence>
<dbReference type="GO" id="GO:0008757">
    <property type="term" value="F:S-adenosylmethionine-dependent methyltransferase activity"/>
    <property type="evidence" value="ECO:0007669"/>
    <property type="project" value="InterPro"/>
</dbReference>